<organism evidence="10 11">
    <name type="scientific">Candida parapsilosis</name>
    <name type="common">Yeast</name>
    <dbReference type="NCBI Taxonomy" id="5480"/>
    <lineage>
        <taxon>Eukaryota</taxon>
        <taxon>Fungi</taxon>
        <taxon>Dikarya</taxon>
        <taxon>Ascomycota</taxon>
        <taxon>Saccharomycotina</taxon>
        <taxon>Pichiomycetes</taxon>
        <taxon>Debaryomycetaceae</taxon>
        <taxon>Candida/Lodderomyces clade</taxon>
        <taxon>Candida</taxon>
    </lineage>
</organism>
<dbReference type="Pfam" id="PF25147">
    <property type="entry name" value="Ribophorin_II_C"/>
    <property type="match status" value="1"/>
</dbReference>
<dbReference type="PANTHER" id="PTHR12640:SF0">
    <property type="entry name" value="DOLICHYL-DIPHOSPHOOLIGOSACCHARIDE--PROTEIN GLYCOSYLTRANSFERASE SUBUNIT 2"/>
    <property type="match status" value="1"/>
</dbReference>
<sequence length="277" mass="30256">MKFSTTTIPLLTLVFSALSYGAVTGTVSSGGKTVHFGEIDTQEIKVLPIESGKDVIDIKLKNDQLDGPPEQIMLSLSDTQKSSLATHYVPSVSGASIKYSIKASSIPNVLLSRNQLTLSLIIGDGTGKPNLIKRLVDIKPSLEITKPTKNEKKIGFGIQPEIHHIFKEDAKTVNPIVPIAFIVIASATFLSLLISWVSFIGLNDLFKTLKSTTGGQLLQNIAFLISLIGFEFNFFKYYLGQSIFTTLFYSFILGLSAIYFGSSVLRYLAQNRALGKQ</sequence>
<evidence type="ECO:0000313" key="10">
    <source>
        <dbReference type="EMBL" id="KAF6057050.1"/>
    </source>
</evidence>
<comment type="caution">
    <text evidence="10">The sequence shown here is derived from an EMBL/GenBank/DDBJ whole genome shotgun (WGS) entry which is preliminary data.</text>
</comment>
<dbReference type="GO" id="GO:0008250">
    <property type="term" value="C:oligosaccharyltransferase complex"/>
    <property type="evidence" value="ECO:0007669"/>
    <property type="project" value="InterPro"/>
</dbReference>
<evidence type="ECO:0000259" key="9">
    <source>
        <dbReference type="Pfam" id="PF25147"/>
    </source>
</evidence>
<keyword evidence="2 7" id="KW-0812">Transmembrane</keyword>
<comment type="subcellular location">
    <subcellularLocation>
        <location evidence="1">Endoplasmic reticulum membrane</location>
        <topology evidence="1">Multi-pass membrane protein</topology>
    </subcellularLocation>
</comment>
<dbReference type="InterPro" id="IPR008814">
    <property type="entry name" value="Swp1"/>
</dbReference>
<name>A0A8X7NPL2_CANPA</name>
<keyword evidence="5 7" id="KW-1133">Transmembrane helix</keyword>
<feature type="transmembrane region" description="Helical" evidence="7">
    <location>
        <begin position="247"/>
        <end position="269"/>
    </location>
</feature>
<evidence type="ECO:0000256" key="8">
    <source>
        <dbReference type="SAM" id="SignalP"/>
    </source>
</evidence>
<evidence type="ECO:0000256" key="6">
    <source>
        <dbReference type="ARBA" id="ARBA00023136"/>
    </source>
</evidence>
<evidence type="ECO:0000256" key="4">
    <source>
        <dbReference type="ARBA" id="ARBA00022824"/>
    </source>
</evidence>
<evidence type="ECO:0000256" key="2">
    <source>
        <dbReference type="ARBA" id="ARBA00022692"/>
    </source>
</evidence>
<dbReference type="OrthoDB" id="432292at2759"/>
<keyword evidence="3 8" id="KW-0732">Signal</keyword>
<keyword evidence="4" id="KW-0256">Endoplasmic reticulum</keyword>
<feature type="transmembrane region" description="Helical" evidence="7">
    <location>
        <begin position="217"/>
        <end position="235"/>
    </location>
</feature>
<dbReference type="Proteomes" id="UP000590412">
    <property type="component" value="Unassembled WGS sequence"/>
</dbReference>
<evidence type="ECO:0000256" key="5">
    <source>
        <dbReference type="ARBA" id="ARBA00022989"/>
    </source>
</evidence>
<evidence type="ECO:0000256" key="7">
    <source>
        <dbReference type="SAM" id="Phobius"/>
    </source>
</evidence>
<evidence type="ECO:0000256" key="3">
    <source>
        <dbReference type="ARBA" id="ARBA00022729"/>
    </source>
</evidence>
<keyword evidence="6 7" id="KW-0472">Membrane</keyword>
<dbReference type="GO" id="GO:0006487">
    <property type="term" value="P:protein N-linked glycosylation"/>
    <property type="evidence" value="ECO:0007669"/>
    <property type="project" value="TreeGrafter"/>
</dbReference>
<dbReference type="AlphaFoldDB" id="A0A8X7NPL2"/>
<reference evidence="10" key="1">
    <citation type="submission" date="2020-03" db="EMBL/GenBank/DDBJ databases">
        <title>FDA dAtabase for Regulatory Grade micrObial Sequences (FDA-ARGOS): Supporting development and validation of Infectious Disease Dx tests.</title>
        <authorList>
            <person name="Campos J."/>
            <person name="Goldberg B."/>
            <person name="Tallon L."/>
            <person name="Sadzewicz L."/>
            <person name="Vavikolanu K."/>
            <person name="Mehta A."/>
            <person name="Aluvathingal J."/>
            <person name="Nadendla S."/>
            <person name="Nandy P."/>
            <person name="Geyer C."/>
            <person name="Yan Y."/>
            <person name="Sichtig H."/>
        </authorList>
    </citation>
    <scope>NUCLEOTIDE SEQUENCE [LARGE SCALE GENOMIC DNA]</scope>
    <source>
        <strain evidence="10">FDAARGOS_652</strain>
    </source>
</reference>
<evidence type="ECO:0000256" key="1">
    <source>
        <dbReference type="ARBA" id="ARBA00004477"/>
    </source>
</evidence>
<feature type="chain" id="PRO_5044694608" evidence="8">
    <location>
        <begin position="26"/>
        <end position="277"/>
    </location>
</feature>
<dbReference type="InterPro" id="IPR056790">
    <property type="entry name" value="Ribophorin_II_C"/>
</dbReference>
<feature type="domain" description="Ribophorin II C-terminal" evidence="9">
    <location>
        <begin position="166"/>
        <end position="272"/>
    </location>
</feature>
<gene>
    <name evidence="10" type="ORF">FOB60_001605</name>
</gene>
<evidence type="ECO:0000313" key="11">
    <source>
        <dbReference type="Proteomes" id="UP000590412"/>
    </source>
</evidence>
<feature type="transmembrane region" description="Helical" evidence="7">
    <location>
        <begin position="179"/>
        <end position="205"/>
    </location>
</feature>
<dbReference type="EMBL" id="JABWAB010000003">
    <property type="protein sequence ID" value="KAF6057050.1"/>
    <property type="molecule type" value="Genomic_DNA"/>
</dbReference>
<proteinExistence type="predicted"/>
<protein>
    <submittedName>
        <fullName evidence="10">Oligosaccharyltransferase subunit Ribophorin II family protein</fullName>
    </submittedName>
</protein>
<feature type="signal peptide" evidence="8">
    <location>
        <begin position="1"/>
        <end position="25"/>
    </location>
</feature>
<accession>A0A8X7NPL2</accession>
<dbReference type="PANTHER" id="PTHR12640">
    <property type="entry name" value="RIBOPHORIN II"/>
    <property type="match status" value="1"/>
</dbReference>